<name>A0ABQ2GGI8_9PSED</name>
<dbReference type="Gene3D" id="1.10.260.40">
    <property type="entry name" value="lambda repressor-like DNA-binding domains"/>
    <property type="match status" value="1"/>
</dbReference>
<sequence length="344" mass="37799">MDMPLQSMRPPRATINQVAQEAGVSKASVSRYISGDRQLLSDALALRIELAIEKLGFQPNQMARGLKRGRSRLIGMLVADMLNPYSVAVMHGVETACRRHGYSLIVCNTDRDDLQEERHLNALQSYNVEGLIVNTLGHHPRELQQLHRELPMVLLDRKLEGLDADLVGLDNTQAIGLGLEHLLERGYRDLLMVTEDLDGTSSREERARTFIHYLSPRADVRGRVSSSAGLSDALLEQLAHFLSHTDHGPKAIMAANGIAALAVTKGLRKLGYRTFESVGLIALDDLDWYPLVGDGITAIAQPTHALGVAALEYLLERLRGDVSSSRTLALPAELVVRGSTPARR</sequence>
<keyword evidence="1" id="KW-0805">Transcription regulation</keyword>
<feature type="domain" description="HTH lacI-type" evidence="4">
    <location>
        <begin position="13"/>
        <end position="68"/>
    </location>
</feature>
<reference evidence="6" key="1">
    <citation type="journal article" date="2019" name="Int. J. Syst. Evol. Microbiol.">
        <title>The Global Catalogue of Microorganisms (GCM) 10K type strain sequencing project: providing services to taxonomists for standard genome sequencing and annotation.</title>
        <authorList>
            <consortium name="The Broad Institute Genomics Platform"/>
            <consortium name="The Broad Institute Genome Sequencing Center for Infectious Disease"/>
            <person name="Wu L."/>
            <person name="Ma J."/>
        </authorList>
    </citation>
    <scope>NUCLEOTIDE SEQUENCE [LARGE SCALE GENOMIC DNA]</scope>
    <source>
        <strain evidence="6">JCM 13501</strain>
    </source>
</reference>
<keyword evidence="6" id="KW-1185">Reference proteome</keyword>
<evidence type="ECO:0000259" key="4">
    <source>
        <dbReference type="PROSITE" id="PS50932"/>
    </source>
</evidence>
<dbReference type="Pfam" id="PF13377">
    <property type="entry name" value="Peripla_BP_3"/>
    <property type="match status" value="1"/>
</dbReference>
<organism evidence="5 6">
    <name type="scientific">Pseudomonas asuensis</name>
    <dbReference type="NCBI Taxonomy" id="1825787"/>
    <lineage>
        <taxon>Bacteria</taxon>
        <taxon>Pseudomonadati</taxon>
        <taxon>Pseudomonadota</taxon>
        <taxon>Gammaproteobacteria</taxon>
        <taxon>Pseudomonadales</taxon>
        <taxon>Pseudomonadaceae</taxon>
        <taxon>Pseudomonas</taxon>
    </lineage>
</organism>
<dbReference type="SMART" id="SM00354">
    <property type="entry name" value="HTH_LACI"/>
    <property type="match status" value="1"/>
</dbReference>
<accession>A0ABQ2GGI8</accession>
<dbReference type="SUPFAM" id="SSF47413">
    <property type="entry name" value="lambda repressor-like DNA-binding domains"/>
    <property type="match status" value="1"/>
</dbReference>
<proteinExistence type="predicted"/>
<dbReference type="EMBL" id="BMNW01000001">
    <property type="protein sequence ID" value="GGL94739.1"/>
    <property type="molecule type" value="Genomic_DNA"/>
</dbReference>
<dbReference type="InterPro" id="IPR010982">
    <property type="entry name" value="Lambda_DNA-bd_dom_sf"/>
</dbReference>
<comment type="caution">
    <text evidence="5">The sequence shown here is derived from an EMBL/GenBank/DDBJ whole genome shotgun (WGS) entry which is preliminary data.</text>
</comment>
<dbReference type="InterPro" id="IPR046335">
    <property type="entry name" value="LacI/GalR-like_sensor"/>
</dbReference>
<dbReference type="SUPFAM" id="SSF53822">
    <property type="entry name" value="Periplasmic binding protein-like I"/>
    <property type="match status" value="1"/>
</dbReference>
<evidence type="ECO:0000256" key="2">
    <source>
        <dbReference type="ARBA" id="ARBA00023125"/>
    </source>
</evidence>
<evidence type="ECO:0000256" key="1">
    <source>
        <dbReference type="ARBA" id="ARBA00023015"/>
    </source>
</evidence>
<dbReference type="PANTHER" id="PTHR30146:SF145">
    <property type="entry name" value="RIBOSE OPERON REPRESSOR"/>
    <property type="match status" value="1"/>
</dbReference>
<dbReference type="InterPro" id="IPR000843">
    <property type="entry name" value="HTH_LacI"/>
</dbReference>
<evidence type="ECO:0000256" key="3">
    <source>
        <dbReference type="ARBA" id="ARBA00023163"/>
    </source>
</evidence>
<dbReference type="PANTHER" id="PTHR30146">
    <property type="entry name" value="LACI-RELATED TRANSCRIPTIONAL REPRESSOR"/>
    <property type="match status" value="1"/>
</dbReference>
<gene>
    <name evidence="5" type="primary">ptxS</name>
    <name evidence="5" type="ORF">GCM10009425_02170</name>
</gene>
<dbReference type="Proteomes" id="UP000616499">
    <property type="component" value="Unassembled WGS sequence"/>
</dbReference>
<dbReference type="Pfam" id="PF00356">
    <property type="entry name" value="LacI"/>
    <property type="match status" value="1"/>
</dbReference>
<keyword evidence="3" id="KW-0804">Transcription</keyword>
<dbReference type="CDD" id="cd01392">
    <property type="entry name" value="HTH_LacI"/>
    <property type="match status" value="1"/>
</dbReference>
<evidence type="ECO:0000313" key="6">
    <source>
        <dbReference type="Proteomes" id="UP000616499"/>
    </source>
</evidence>
<keyword evidence="2" id="KW-0238">DNA-binding</keyword>
<dbReference type="CDD" id="cd06283">
    <property type="entry name" value="PBP1_RegR_EndR_KdgR-like"/>
    <property type="match status" value="1"/>
</dbReference>
<dbReference type="Gene3D" id="3.40.50.2300">
    <property type="match status" value="2"/>
</dbReference>
<evidence type="ECO:0000313" key="5">
    <source>
        <dbReference type="EMBL" id="GGL94739.1"/>
    </source>
</evidence>
<dbReference type="InterPro" id="IPR028082">
    <property type="entry name" value="Peripla_BP_I"/>
</dbReference>
<dbReference type="PROSITE" id="PS50932">
    <property type="entry name" value="HTH_LACI_2"/>
    <property type="match status" value="1"/>
</dbReference>
<protein>
    <submittedName>
        <fullName evidence="5">Transcriptional regulator</fullName>
    </submittedName>
</protein>